<dbReference type="EMBL" id="CAMPGE010022957">
    <property type="protein sequence ID" value="CAI2380945.1"/>
    <property type="molecule type" value="Genomic_DNA"/>
</dbReference>
<comment type="caution">
    <text evidence="1">The sequence shown here is derived from an EMBL/GenBank/DDBJ whole genome shotgun (WGS) entry which is preliminary data.</text>
</comment>
<evidence type="ECO:0000313" key="2">
    <source>
        <dbReference type="Proteomes" id="UP001295684"/>
    </source>
</evidence>
<dbReference type="AlphaFoldDB" id="A0AAD2D5X7"/>
<reference evidence="1" key="1">
    <citation type="submission" date="2023-07" db="EMBL/GenBank/DDBJ databases">
        <authorList>
            <consortium name="AG Swart"/>
            <person name="Singh M."/>
            <person name="Singh A."/>
            <person name="Seah K."/>
            <person name="Emmerich C."/>
        </authorList>
    </citation>
    <scope>NUCLEOTIDE SEQUENCE</scope>
    <source>
        <strain evidence="1">DP1</strain>
    </source>
</reference>
<gene>
    <name evidence="1" type="ORF">ECRASSUSDP1_LOCUS22388</name>
</gene>
<evidence type="ECO:0000313" key="1">
    <source>
        <dbReference type="EMBL" id="CAI2380945.1"/>
    </source>
</evidence>
<name>A0AAD2D5X7_EUPCR</name>
<protein>
    <submittedName>
        <fullName evidence="1">Uncharacterized protein</fullName>
    </submittedName>
</protein>
<keyword evidence="2" id="KW-1185">Reference proteome</keyword>
<sequence>MENTQNYDCEENLTEEILDEEVSSAKIKTSTNIINNMTNTKFKTKFSKLAISQDDSKLKPSSSCQLLKPKGAKVSSKTTKAYNKSQNNSESCFSLTGKLEYDISTLLKQAIQIRKNSANLSHSSGSSFDADNSEEDVAPINESIVVTMADVQKA</sequence>
<dbReference type="Proteomes" id="UP001295684">
    <property type="component" value="Unassembled WGS sequence"/>
</dbReference>
<accession>A0AAD2D5X7</accession>
<proteinExistence type="predicted"/>
<organism evidence="1 2">
    <name type="scientific">Euplotes crassus</name>
    <dbReference type="NCBI Taxonomy" id="5936"/>
    <lineage>
        <taxon>Eukaryota</taxon>
        <taxon>Sar</taxon>
        <taxon>Alveolata</taxon>
        <taxon>Ciliophora</taxon>
        <taxon>Intramacronucleata</taxon>
        <taxon>Spirotrichea</taxon>
        <taxon>Hypotrichia</taxon>
        <taxon>Euplotida</taxon>
        <taxon>Euplotidae</taxon>
        <taxon>Moneuplotes</taxon>
    </lineage>
</organism>